<evidence type="ECO:0000259" key="2">
    <source>
        <dbReference type="PROSITE" id="PS51406"/>
    </source>
</evidence>
<evidence type="ECO:0000256" key="1">
    <source>
        <dbReference type="SAM" id="SignalP"/>
    </source>
</evidence>
<keyword evidence="1" id="KW-0732">Signal</keyword>
<accession>A0A8B8A5F8</accession>
<keyword evidence="3" id="KW-1185">Reference proteome</keyword>
<organism evidence="3 4">
    <name type="scientific">Crassostrea virginica</name>
    <name type="common">Eastern oyster</name>
    <dbReference type="NCBI Taxonomy" id="6565"/>
    <lineage>
        <taxon>Eukaryota</taxon>
        <taxon>Metazoa</taxon>
        <taxon>Spiralia</taxon>
        <taxon>Lophotrochozoa</taxon>
        <taxon>Mollusca</taxon>
        <taxon>Bivalvia</taxon>
        <taxon>Autobranchia</taxon>
        <taxon>Pteriomorphia</taxon>
        <taxon>Ostreida</taxon>
        <taxon>Ostreoidea</taxon>
        <taxon>Ostreidae</taxon>
        <taxon>Crassostrea</taxon>
    </lineage>
</organism>
<gene>
    <name evidence="4" type="primary">LOC111099414</name>
</gene>
<dbReference type="Proteomes" id="UP000694844">
    <property type="component" value="Chromosome 6"/>
</dbReference>
<dbReference type="AlphaFoldDB" id="A0A8B8A5F8"/>
<dbReference type="GO" id="GO:0005615">
    <property type="term" value="C:extracellular space"/>
    <property type="evidence" value="ECO:0007669"/>
    <property type="project" value="TreeGrafter"/>
</dbReference>
<sequence>MVLDFHRLIVTLMIVALSEALISRHFESMVHLNDKLYIADPLKATETDSLISCALLCGEGCIVFSFNQEIMKCRLYNSMWFFTTNITGWKTYLYEMEFRHPKDCLTVYNKGAISSGVYTIYPYEKSHPYYRPVSVFCDMETAGGGWTAIQRRDLFSIDFDRDWTDYRIGFGSVPFEYWIGNDVIYTLTKERTSALYVRVKFQYHMDDWYQIYGQFSVSDEGSNYTLSLEDPGNGTLGDMSFCNASGMGFVANQGWQLGGWWFSNRTCLFLNANFFFMNHLTFINVTSTSMLIRVN</sequence>
<dbReference type="RefSeq" id="XP_022286400.1">
    <property type="nucleotide sequence ID" value="XM_022430692.1"/>
</dbReference>
<dbReference type="GeneID" id="111099414"/>
<dbReference type="InterPro" id="IPR002181">
    <property type="entry name" value="Fibrinogen_a/b/g_C_dom"/>
</dbReference>
<dbReference type="Pfam" id="PF00147">
    <property type="entry name" value="Fibrinogen_C"/>
    <property type="match status" value="1"/>
</dbReference>
<dbReference type="OrthoDB" id="6345539at2759"/>
<dbReference type="PROSITE" id="PS51406">
    <property type="entry name" value="FIBRINOGEN_C_2"/>
    <property type="match status" value="1"/>
</dbReference>
<dbReference type="InterPro" id="IPR036056">
    <property type="entry name" value="Fibrinogen-like_C"/>
</dbReference>
<dbReference type="SUPFAM" id="SSF56496">
    <property type="entry name" value="Fibrinogen C-terminal domain-like"/>
    <property type="match status" value="1"/>
</dbReference>
<proteinExistence type="predicted"/>
<dbReference type="SMART" id="SM00186">
    <property type="entry name" value="FBG"/>
    <property type="match status" value="1"/>
</dbReference>
<name>A0A8B8A5F8_CRAVI</name>
<dbReference type="KEGG" id="cvn:111099414"/>
<feature type="domain" description="Fibrinogen C-terminal" evidence="2">
    <location>
        <begin position="95"/>
        <end position="249"/>
    </location>
</feature>
<evidence type="ECO:0000313" key="3">
    <source>
        <dbReference type="Proteomes" id="UP000694844"/>
    </source>
</evidence>
<feature type="chain" id="PRO_5034940841" evidence="1">
    <location>
        <begin position="21"/>
        <end position="295"/>
    </location>
</feature>
<feature type="signal peptide" evidence="1">
    <location>
        <begin position="1"/>
        <end position="20"/>
    </location>
</feature>
<reference evidence="4" key="1">
    <citation type="submission" date="2025-08" db="UniProtKB">
        <authorList>
            <consortium name="RefSeq"/>
        </authorList>
    </citation>
    <scope>IDENTIFICATION</scope>
    <source>
        <tissue evidence="4">Whole sample</tissue>
    </source>
</reference>
<dbReference type="PANTHER" id="PTHR19143">
    <property type="entry name" value="FIBRINOGEN/TENASCIN/ANGIOPOEITIN"/>
    <property type="match status" value="1"/>
</dbReference>
<dbReference type="Gene3D" id="3.90.215.10">
    <property type="entry name" value="Gamma Fibrinogen, chain A, domain 1"/>
    <property type="match status" value="1"/>
</dbReference>
<dbReference type="InterPro" id="IPR014716">
    <property type="entry name" value="Fibrinogen_a/b/g_C_1"/>
</dbReference>
<protein>
    <submittedName>
        <fullName evidence="4">Ficolin-2-like</fullName>
    </submittedName>
</protein>
<dbReference type="NCBIfam" id="NF040941">
    <property type="entry name" value="GGGWT_bact"/>
    <property type="match status" value="1"/>
</dbReference>
<dbReference type="InterPro" id="IPR050373">
    <property type="entry name" value="Fibrinogen_C-term_domain"/>
</dbReference>
<evidence type="ECO:0000313" key="4">
    <source>
        <dbReference type="RefSeq" id="XP_022286400.1"/>
    </source>
</evidence>